<dbReference type="AlphaFoldDB" id="W2TJ50"/>
<evidence type="ECO:0000313" key="1">
    <source>
        <dbReference type="EMBL" id="ETN81798.1"/>
    </source>
</evidence>
<dbReference type="OrthoDB" id="10573166at2759"/>
<protein>
    <submittedName>
        <fullName evidence="1">Uncharacterized protein</fullName>
    </submittedName>
</protein>
<keyword evidence="2" id="KW-1185">Reference proteome</keyword>
<dbReference type="KEGG" id="nai:NECAME_02088"/>
<dbReference type="Proteomes" id="UP000053676">
    <property type="component" value="Unassembled WGS sequence"/>
</dbReference>
<name>W2TJ50_NECAM</name>
<proteinExistence type="predicted"/>
<organism evidence="1 2">
    <name type="scientific">Necator americanus</name>
    <name type="common">Human hookworm</name>
    <dbReference type="NCBI Taxonomy" id="51031"/>
    <lineage>
        <taxon>Eukaryota</taxon>
        <taxon>Metazoa</taxon>
        <taxon>Ecdysozoa</taxon>
        <taxon>Nematoda</taxon>
        <taxon>Chromadorea</taxon>
        <taxon>Rhabditida</taxon>
        <taxon>Rhabditina</taxon>
        <taxon>Rhabditomorpha</taxon>
        <taxon>Strongyloidea</taxon>
        <taxon>Ancylostomatidae</taxon>
        <taxon>Bunostominae</taxon>
        <taxon>Necator</taxon>
    </lineage>
</organism>
<sequence length="83" mass="9658">MRSIECLRMFKSKNPEDPNEVPEGFLSDVNKYTNRSLFLNAHFSQELKAVSQSARPLLSSIAQQLNIPKHFRIWCSDGMWFIL</sequence>
<reference evidence="2" key="1">
    <citation type="journal article" date="2014" name="Nat. Genet.">
        <title>Genome of the human hookworm Necator americanus.</title>
        <authorList>
            <person name="Tang Y.T."/>
            <person name="Gao X."/>
            <person name="Rosa B.A."/>
            <person name="Abubucker S."/>
            <person name="Hallsworth-Pepin K."/>
            <person name="Martin J."/>
            <person name="Tyagi R."/>
            <person name="Heizer E."/>
            <person name="Zhang X."/>
            <person name="Bhonagiri-Palsikar V."/>
            <person name="Minx P."/>
            <person name="Warren W.C."/>
            <person name="Wang Q."/>
            <person name="Zhan B."/>
            <person name="Hotez P.J."/>
            <person name="Sternberg P.W."/>
            <person name="Dougall A."/>
            <person name="Gaze S.T."/>
            <person name="Mulvenna J."/>
            <person name="Sotillo J."/>
            <person name="Ranganathan S."/>
            <person name="Rabelo E.M."/>
            <person name="Wilson R.K."/>
            <person name="Felgner P.L."/>
            <person name="Bethony J."/>
            <person name="Hawdon J.M."/>
            <person name="Gasser R.B."/>
            <person name="Loukas A."/>
            <person name="Mitreva M."/>
        </authorList>
    </citation>
    <scope>NUCLEOTIDE SEQUENCE [LARGE SCALE GENOMIC DNA]</scope>
</reference>
<accession>W2TJ50</accession>
<evidence type="ECO:0000313" key="2">
    <source>
        <dbReference type="Proteomes" id="UP000053676"/>
    </source>
</evidence>
<gene>
    <name evidence="1" type="ORF">NECAME_02088</name>
</gene>
<dbReference type="EMBL" id="KI658624">
    <property type="protein sequence ID" value="ETN81798.1"/>
    <property type="molecule type" value="Genomic_DNA"/>
</dbReference>